<keyword evidence="6" id="KW-0067">ATP-binding</keyword>
<evidence type="ECO:0000256" key="2">
    <source>
        <dbReference type="ARBA" id="ARBA00022527"/>
    </source>
</evidence>
<dbReference type="VEuPathDB" id="TrichDB:TRFO_31476"/>
<name>A0A1J4JT91_9EUKA</name>
<feature type="compositionally biased region" description="Low complexity" evidence="9">
    <location>
        <begin position="646"/>
        <end position="655"/>
    </location>
</feature>
<evidence type="ECO:0000256" key="9">
    <source>
        <dbReference type="SAM" id="MobiDB-lite"/>
    </source>
</evidence>
<dbReference type="PROSITE" id="PS50011">
    <property type="entry name" value="PROTEIN_KINASE_DOM"/>
    <property type="match status" value="1"/>
</dbReference>
<comment type="caution">
    <text evidence="11">The sequence shown here is derived from an EMBL/GenBank/DDBJ whole genome shotgun (WGS) entry which is preliminary data.</text>
</comment>
<evidence type="ECO:0000313" key="11">
    <source>
        <dbReference type="EMBL" id="OHT01648.1"/>
    </source>
</evidence>
<feature type="region of interest" description="Disordered" evidence="9">
    <location>
        <begin position="739"/>
        <end position="781"/>
    </location>
</feature>
<keyword evidence="2" id="KW-0723">Serine/threonine-protein kinase</keyword>
<dbReference type="Gene3D" id="1.10.510.10">
    <property type="entry name" value="Transferase(Phosphotransferase) domain 1"/>
    <property type="match status" value="1"/>
</dbReference>
<accession>A0A1J4JT91</accession>
<dbReference type="SUPFAM" id="SSF56112">
    <property type="entry name" value="Protein kinase-like (PK-like)"/>
    <property type="match status" value="1"/>
</dbReference>
<dbReference type="InterPro" id="IPR050236">
    <property type="entry name" value="Ser_Thr_kinase_AGC"/>
</dbReference>
<dbReference type="PROSITE" id="PS00108">
    <property type="entry name" value="PROTEIN_KINASE_ST"/>
    <property type="match status" value="1"/>
</dbReference>
<proteinExistence type="predicted"/>
<reference evidence="11" key="1">
    <citation type="submission" date="2016-10" db="EMBL/GenBank/DDBJ databases">
        <authorList>
            <person name="Benchimol M."/>
            <person name="Almeida L.G."/>
            <person name="Vasconcelos A.T."/>
            <person name="Perreira-Neves A."/>
            <person name="Rosa I.A."/>
            <person name="Tasca T."/>
            <person name="Bogo M.R."/>
            <person name="de Souza W."/>
        </authorList>
    </citation>
    <scope>NUCLEOTIDE SEQUENCE [LARGE SCALE GENOMIC DNA]</scope>
    <source>
        <strain evidence="11">K</strain>
    </source>
</reference>
<protein>
    <recommendedName>
        <fullName evidence="1">non-specific serine/threonine protein kinase</fullName>
        <ecNumber evidence="1">2.7.11.1</ecNumber>
    </recommendedName>
</protein>
<dbReference type="CDD" id="cd05579">
    <property type="entry name" value="STKc_MAST_like"/>
    <property type="match status" value="1"/>
</dbReference>
<comment type="catalytic activity">
    <reaction evidence="8">
        <text>L-seryl-[protein] + ATP = O-phospho-L-seryl-[protein] + ADP + H(+)</text>
        <dbReference type="Rhea" id="RHEA:17989"/>
        <dbReference type="Rhea" id="RHEA-COMP:9863"/>
        <dbReference type="Rhea" id="RHEA-COMP:11604"/>
        <dbReference type="ChEBI" id="CHEBI:15378"/>
        <dbReference type="ChEBI" id="CHEBI:29999"/>
        <dbReference type="ChEBI" id="CHEBI:30616"/>
        <dbReference type="ChEBI" id="CHEBI:83421"/>
        <dbReference type="ChEBI" id="CHEBI:456216"/>
        <dbReference type="EC" id="2.7.11.1"/>
    </reaction>
</comment>
<dbReference type="FunFam" id="3.30.200.20:FF:000490">
    <property type="entry name" value="AGC family protein kinase"/>
    <property type="match status" value="1"/>
</dbReference>
<organism evidence="11 12">
    <name type="scientific">Tritrichomonas foetus</name>
    <dbReference type="NCBI Taxonomy" id="1144522"/>
    <lineage>
        <taxon>Eukaryota</taxon>
        <taxon>Metamonada</taxon>
        <taxon>Parabasalia</taxon>
        <taxon>Tritrichomonadida</taxon>
        <taxon>Tritrichomonadidae</taxon>
        <taxon>Tritrichomonas</taxon>
    </lineage>
</organism>
<evidence type="ECO:0000313" key="12">
    <source>
        <dbReference type="Proteomes" id="UP000179807"/>
    </source>
</evidence>
<keyword evidence="4" id="KW-0547">Nucleotide-binding</keyword>
<evidence type="ECO:0000256" key="5">
    <source>
        <dbReference type="ARBA" id="ARBA00022777"/>
    </source>
</evidence>
<feature type="compositionally biased region" description="Basic and acidic residues" evidence="9">
    <location>
        <begin position="636"/>
        <end position="645"/>
    </location>
</feature>
<dbReference type="OrthoDB" id="162894at2759"/>
<keyword evidence="5 11" id="KW-0418">Kinase</keyword>
<comment type="catalytic activity">
    <reaction evidence="7">
        <text>L-threonyl-[protein] + ATP = O-phospho-L-threonyl-[protein] + ADP + H(+)</text>
        <dbReference type="Rhea" id="RHEA:46608"/>
        <dbReference type="Rhea" id="RHEA-COMP:11060"/>
        <dbReference type="Rhea" id="RHEA-COMP:11605"/>
        <dbReference type="ChEBI" id="CHEBI:15378"/>
        <dbReference type="ChEBI" id="CHEBI:30013"/>
        <dbReference type="ChEBI" id="CHEBI:30616"/>
        <dbReference type="ChEBI" id="CHEBI:61977"/>
        <dbReference type="ChEBI" id="CHEBI:456216"/>
        <dbReference type="EC" id="2.7.11.1"/>
    </reaction>
</comment>
<dbReference type="RefSeq" id="XP_068354784.1">
    <property type="nucleotide sequence ID" value="XM_068507955.1"/>
</dbReference>
<feature type="domain" description="Protein kinase" evidence="10">
    <location>
        <begin position="328"/>
        <end position="592"/>
    </location>
</feature>
<dbReference type="GO" id="GO:0035556">
    <property type="term" value="P:intracellular signal transduction"/>
    <property type="evidence" value="ECO:0007669"/>
    <property type="project" value="TreeGrafter"/>
</dbReference>
<gene>
    <name evidence="11" type="ORF">TRFO_31476</name>
</gene>
<evidence type="ECO:0000256" key="4">
    <source>
        <dbReference type="ARBA" id="ARBA00022741"/>
    </source>
</evidence>
<dbReference type="Pfam" id="PF00069">
    <property type="entry name" value="Pkinase"/>
    <property type="match status" value="1"/>
</dbReference>
<evidence type="ECO:0000256" key="3">
    <source>
        <dbReference type="ARBA" id="ARBA00022679"/>
    </source>
</evidence>
<dbReference type="EMBL" id="MLAK01000902">
    <property type="protein sequence ID" value="OHT01648.1"/>
    <property type="molecule type" value="Genomic_DNA"/>
</dbReference>
<keyword evidence="12" id="KW-1185">Reference proteome</keyword>
<evidence type="ECO:0000256" key="6">
    <source>
        <dbReference type="ARBA" id="ARBA00022840"/>
    </source>
</evidence>
<keyword evidence="3" id="KW-0808">Transferase</keyword>
<dbReference type="FunFam" id="1.10.510.10:FF:000571">
    <property type="entry name" value="Maternal embryonic leucine zipper kinase"/>
    <property type="match status" value="1"/>
</dbReference>
<dbReference type="GO" id="GO:0005524">
    <property type="term" value="F:ATP binding"/>
    <property type="evidence" value="ECO:0007669"/>
    <property type="project" value="UniProtKB-KW"/>
</dbReference>
<dbReference type="SMART" id="SM00220">
    <property type="entry name" value="S_TKc"/>
    <property type="match status" value="1"/>
</dbReference>
<evidence type="ECO:0000256" key="1">
    <source>
        <dbReference type="ARBA" id="ARBA00012513"/>
    </source>
</evidence>
<evidence type="ECO:0000256" key="8">
    <source>
        <dbReference type="ARBA" id="ARBA00048679"/>
    </source>
</evidence>
<dbReference type="Proteomes" id="UP000179807">
    <property type="component" value="Unassembled WGS sequence"/>
</dbReference>
<dbReference type="GO" id="GO:0004674">
    <property type="term" value="F:protein serine/threonine kinase activity"/>
    <property type="evidence" value="ECO:0007669"/>
    <property type="project" value="UniProtKB-KW"/>
</dbReference>
<dbReference type="GeneID" id="94842659"/>
<sequence>MTHNCVFKSSLSLKNAKSLSTGHQATFTNTNLSQAFYIFLKGQITVIESIMEKIQKSLKDTNREYLLTVQKYASELVSCNYSTLSQNIEKTISGLQELLKIKNPPEDEKIAQQLLMTTVSLSQLINLSFRNYTTQFLGKKNNMNEKDINAINNPVENTDSDVNNQLSPDDIVVCRICDEKVPIDLIDEHTQLCYKAYNSVSFITETNEKLRNMKAEISNKYLNHSWPGSMNMALSTLLPVLATTNLVDQVLAIRVNEIDSIEEMISYSSIFEFYSNSSSDLSHDILRFKPLIEKKIKACKAYKVHSEGLKQINGDVHQLAKQPNISDFDFLKRISSGAYARVFLAKKKKTGDIYAIKVIPKSSLTLKNQVKRILAEKDILLQFSNPYIVSFYYSIIGDHNLYLVMEYLPGGDLYSLLQHLGSLDEETARVYTFQIVNALKYLRENGIIHRDLKPDNILIAKNGNLKLTDFGLSFLGMVNRQVSNESSELIQSNSYVGTPDYIAPEMLLNRPHSFAVDLWSLGVTIYEFLMGEPPFHGETEKVTHENILRGRFALDDDLSSEAVDLIVKLLNTNPDERIGAKDIDEILKHPWLDGVDPSRVPFKPELNSKEDTNYFECRYKFNAEDDKDILEDISTAHEQSKDRNRSPNISISSSGGATGPRSYNDIIDDDTQLEVKFESVSVKSLAEANLAMADKVRRKRSVSFTSNEEPENHRRSVSETGTKKFISLMANTVNIPKKMVPMQSSQPSLPKVSLEASSDSPDFPVSEPAPDQVPVPSKDSC</sequence>
<dbReference type="InterPro" id="IPR000719">
    <property type="entry name" value="Prot_kinase_dom"/>
</dbReference>
<feature type="region of interest" description="Disordered" evidence="9">
    <location>
        <begin position="636"/>
        <end position="664"/>
    </location>
</feature>
<dbReference type="InterPro" id="IPR011009">
    <property type="entry name" value="Kinase-like_dom_sf"/>
</dbReference>
<feature type="region of interest" description="Disordered" evidence="9">
    <location>
        <begin position="696"/>
        <end position="721"/>
    </location>
</feature>
<evidence type="ECO:0000259" key="10">
    <source>
        <dbReference type="PROSITE" id="PS50011"/>
    </source>
</evidence>
<dbReference type="PANTHER" id="PTHR24356">
    <property type="entry name" value="SERINE/THREONINE-PROTEIN KINASE"/>
    <property type="match status" value="1"/>
</dbReference>
<dbReference type="EC" id="2.7.11.1" evidence="1"/>
<evidence type="ECO:0000256" key="7">
    <source>
        <dbReference type="ARBA" id="ARBA00047899"/>
    </source>
</evidence>
<dbReference type="PANTHER" id="PTHR24356:SF1">
    <property type="entry name" value="SERINE_THREONINE-PROTEIN KINASE GREATWALL"/>
    <property type="match status" value="1"/>
</dbReference>
<dbReference type="InterPro" id="IPR008271">
    <property type="entry name" value="Ser/Thr_kinase_AS"/>
</dbReference>
<dbReference type="Gene3D" id="3.30.200.20">
    <property type="entry name" value="Phosphorylase Kinase, domain 1"/>
    <property type="match status" value="1"/>
</dbReference>
<dbReference type="AlphaFoldDB" id="A0A1J4JT91"/>